<protein>
    <recommendedName>
        <fullName evidence="3">protein-L-isoaspartate(D-aspartate) O-methyltransferase</fullName>
        <ecNumber evidence="3">2.1.1.77</ecNumber>
    </recommendedName>
</protein>
<evidence type="ECO:0000313" key="9">
    <source>
        <dbReference type="Proteomes" id="UP000076874"/>
    </source>
</evidence>
<evidence type="ECO:0000256" key="3">
    <source>
        <dbReference type="ARBA" id="ARBA00011890"/>
    </source>
</evidence>
<evidence type="ECO:0000256" key="2">
    <source>
        <dbReference type="ARBA" id="ARBA00005369"/>
    </source>
</evidence>
<dbReference type="GO" id="GO:0032259">
    <property type="term" value="P:methylation"/>
    <property type="evidence" value="ECO:0007669"/>
    <property type="project" value="UniProtKB-KW"/>
</dbReference>
<dbReference type="CDD" id="cd02440">
    <property type="entry name" value="AdoMet_MTases"/>
    <property type="match status" value="1"/>
</dbReference>
<dbReference type="EMBL" id="AZHD01000010">
    <property type="protein sequence ID" value="OAA59784.1"/>
    <property type="molecule type" value="Genomic_DNA"/>
</dbReference>
<organism evidence="8 9">
    <name type="scientific">Niveomyces insectorum RCEF 264</name>
    <dbReference type="NCBI Taxonomy" id="1081102"/>
    <lineage>
        <taxon>Eukaryota</taxon>
        <taxon>Fungi</taxon>
        <taxon>Dikarya</taxon>
        <taxon>Ascomycota</taxon>
        <taxon>Pezizomycotina</taxon>
        <taxon>Sordariomycetes</taxon>
        <taxon>Hypocreomycetidae</taxon>
        <taxon>Hypocreales</taxon>
        <taxon>Cordycipitaceae</taxon>
        <taxon>Niveomyces</taxon>
    </lineage>
</organism>
<dbReference type="GO" id="GO:0004719">
    <property type="term" value="F:protein-L-isoaspartate (D-aspartate) O-methyltransferase activity"/>
    <property type="evidence" value="ECO:0007669"/>
    <property type="project" value="UniProtKB-EC"/>
</dbReference>
<dbReference type="PANTHER" id="PTHR11579">
    <property type="entry name" value="PROTEIN-L-ISOASPARTATE O-METHYLTRANSFERASE"/>
    <property type="match status" value="1"/>
</dbReference>
<comment type="caution">
    <text evidence="8">The sequence shown here is derived from an EMBL/GenBank/DDBJ whole genome shotgun (WGS) entry which is preliminary data.</text>
</comment>
<keyword evidence="5 8" id="KW-0489">Methyltransferase</keyword>
<dbReference type="STRING" id="1081102.A0A167SNJ3"/>
<evidence type="ECO:0000256" key="4">
    <source>
        <dbReference type="ARBA" id="ARBA00022490"/>
    </source>
</evidence>
<dbReference type="AlphaFoldDB" id="A0A167SNJ3"/>
<gene>
    <name evidence="8" type="ORF">SPI_05982</name>
</gene>
<keyword evidence="9" id="KW-1185">Reference proteome</keyword>
<keyword evidence="6 8" id="KW-0808">Transferase</keyword>
<evidence type="ECO:0000256" key="1">
    <source>
        <dbReference type="ARBA" id="ARBA00004496"/>
    </source>
</evidence>
<dbReference type="EC" id="2.1.1.77" evidence="3"/>
<dbReference type="InterPro" id="IPR029063">
    <property type="entry name" value="SAM-dependent_MTases_sf"/>
</dbReference>
<evidence type="ECO:0000256" key="5">
    <source>
        <dbReference type="ARBA" id="ARBA00022603"/>
    </source>
</evidence>
<comment type="similarity">
    <text evidence="2">Belongs to the methyltransferase superfamily. L-isoaspartyl/D-aspartyl protein methyltransferase family.</text>
</comment>
<dbReference type="Pfam" id="PF01135">
    <property type="entry name" value="PCMT"/>
    <property type="match status" value="1"/>
</dbReference>
<dbReference type="OrthoDB" id="73890at2759"/>
<keyword evidence="4" id="KW-0963">Cytoplasm</keyword>
<dbReference type="PANTHER" id="PTHR11579:SF0">
    <property type="entry name" value="PROTEIN-L-ISOASPARTATE(D-ASPARTATE) O-METHYLTRANSFERASE"/>
    <property type="match status" value="1"/>
</dbReference>
<proteinExistence type="inferred from homology"/>
<sequence length="253" mass="27054">MAWRSSGATNADLVENLCRHKMIDDARVKAAFLSVDRAHYTDYSPYVDAPQSIGYGVTISAPHMHAFAIQHLMPYLVPDAAAGRPAPRVLDIGSGSGYLTHVFAELAGEHGRVLGVEHIPQLRDQAEQNMAKSAAGRQFLASKRVAFVVGDGRLGAPRGAADTAPFDAIHVGASAAELPQALLDQLRSPGRMFIPLDDTEAEYAPAFPGDPRDQHVWTIDKAADGTVTRTKLFGVRYVPLTDAPGGATAMEAK</sequence>
<dbReference type="SUPFAM" id="SSF53335">
    <property type="entry name" value="S-adenosyl-L-methionine-dependent methyltransferases"/>
    <property type="match status" value="1"/>
</dbReference>
<accession>A0A167SNJ3</accession>
<keyword evidence="7" id="KW-0949">S-adenosyl-L-methionine</keyword>
<comment type="subcellular location">
    <subcellularLocation>
        <location evidence="1">Cytoplasm</location>
    </subcellularLocation>
</comment>
<evidence type="ECO:0000313" key="8">
    <source>
        <dbReference type="EMBL" id="OAA59784.1"/>
    </source>
</evidence>
<reference evidence="8 9" key="1">
    <citation type="journal article" date="2016" name="Genome Biol. Evol.">
        <title>Divergent and convergent evolution of fungal pathogenicity.</title>
        <authorList>
            <person name="Shang Y."/>
            <person name="Xiao G."/>
            <person name="Zheng P."/>
            <person name="Cen K."/>
            <person name="Zhan S."/>
            <person name="Wang C."/>
        </authorList>
    </citation>
    <scope>NUCLEOTIDE SEQUENCE [LARGE SCALE GENOMIC DNA]</scope>
    <source>
        <strain evidence="8 9">RCEF 264</strain>
    </source>
</reference>
<dbReference type="GO" id="GO:0005737">
    <property type="term" value="C:cytoplasm"/>
    <property type="evidence" value="ECO:0007669"/>
    <property type="project" value="UniProtKB-SubCell"/>
</dbReference>
<evidence type="ECO:0000256" key="7">
    <source>
        <dbReference type="ARBA" id="ARBA00022691"/>
    </source>
</evidence>
<name>A0A167SNJ3_9HYPO</name>
<dbReference type="Proteomes" id="UP000076874">
    <property type="component" value="Unassembled WGS sequence"/>
</dbReference>
<dbReference type="Gene3D" id="3.40.50.150">
    <property type="entry name" value="Vaccinia Virus protein VP39"/>
    <property type="match status" value="1"/>
</dbReference>
<dbReference type="InterPro" id="IPR000682">
    <property type="entry name" value="PCMT"/>
</dbReference>
<evidence type="ECO:0000256" key="6">
    <source>
        <dbReference type="ARBA" id="ARBA00022679"/>
    </source>
</evidence>